<dbReference type="GO" id="GO:0046874">
    <property type="term" value="P:quinolinate metabolic process"/>
    <property type="evidence" value="ECO:0007669"/>
    <property type="project" value="TreeGrafter"/>
</dbReference>
<dbReference type="InterPro" id="IPR010329">
    <property type="entry name" value="3hydroanth_dOase"/>
</dbReference>
<keyword evidence="9" id="KW-1185">Reference proteome</keyword>
<dbReference type="GO" id="GO:0000334">
    <property type="term" value="F:3-hydroxyanthranilate 3,4-dioxygenase activity"/>
    <property type="evidence" value="ECO:0007669"/>
    <property type="project" value="InterPro"/>
</dbReference>
<dbReference type="InterPro" id="IPR014710">
    <property type="entry name" value="RmlC-like_jellyroll"/>
</dbReference>
<name>A0A0B1SED6_OESDE</name>
<dbReference type="Pfam" id="PF06052">
    <property type="entry name" value="3-HAO"/>
    <property type="match status" value="1"/>
</dbReference>
<dbReference type="SUPFAM" id="SSF51182">
    <property type="entry name" value="RmlC-like cupins"/>
    <property type="match status" value="1"/>
</dbReference>
<dbReference type="AlphaFoldDB" id="A0A0B1SED6"/>
<evidence type="ECO:0000256" key="7">
    <source>
        <dbReference type="ARBA" id="ARBA00023004"/>
    </source>
</evidence>
<evidence type="ECO:0000313" key="9">
    <source>
        <dbReference type="Proteomes" id="UP000053660"/>
    </source>
</evidence>
<dbReference type="PANTHER" id="PTHR15497:SF1">
    <property type="entry name" value="3-HYDROXYANTHRANILATE 3,4-DIOXYGENASE"/>
    <property type="match status" value="1"/>
</dbReference>
<keyword evidence="5 8" id="KW-0223">Dioxygenase</keyword>
<keyword evidence="4" id="KW-0479">Metal-binding</keyword>
<evidence type="ECO:0000256" key="1">
    <source>
        <dbReference type="ARBA" id="ARBA00001954"/>
    </source>
</evidence>
<reference evidence="8 9" key="1">
    <citation type="submission" date="2014-03" db="EMBL/GenBank/DDBJ databases">
        <title>Draft genome of the hookworm Oesophagostomum dentatum.</title>
        <authorList>
            <person name="Mitreva M."/>
        </authorList>
    </citation>
    <scope>NUCLEOTIDE SEQUENCE [LARGE SCALE GENOMIC DNA]</scope>
    <source>
        <strain evidence="8 9">OD-Hann</strain>
    </source>
</reference>
<organism evidence="8 9">
    <name type="scientific">Oesophagostomum dentatum</name>
    <name type="common">Nodular worm</name>
    <dbReference type="NCBI Taxonomy" id="61180"/>
    <lineage>
        <taxon>Eukaryota</taxon>
        <taxon>Metazoa</taxon>
        <taxon>Ecdysozoa</taxon>
        <taxon>Nematoda</taxon>
        <taxon>Chromadorea</taxon>
        <taxon>Rhabditida</taxon>
        <taxon>Rhabditina</taxon>
        <taxon>Rhabditomorpha</taxon>
        <taxon>Strongyloidea</taxon>
        <taxon>Strongylidae</taxon>
        <taxon>Oesophagostomum</taxon>
    </lineage>
</organism>
<sequence length="188" mass="21704">QRFADTIGFVVERTRENTEFDCVRYFVESSTERLFERWFHLTDVVRDLPPLIKAFHASDEHKTGMPGQKSFLVNAPYDPIVVDLPEPINLRNFISEHSEAMRNGPVQIYGAPIYSTEVYLYGEGEYQLEDSGYELLIWTMSDSEAVLETSRERRVLEANSMTIAPPRSKHQLTVKRSQVITLRMKPSS</sequence>
<evidence type="ECO:0000256" key="6">
    <source>
        <dbReference type="ARBA" id="ARBA00023002"/>
    </source>
</evidence>
<dbReference type="OrthoDB" id="204928at2759"/>
<dbReference type="Gene3D" id="2.60.120.10">
    <property type="entry name" value="Jelly Rolls"/>
    <property type="match status" value="1"/>
</dbReference>
<protein>
    <submittedName>
        <fullName evidence="8">3-hydroxyanthranilate 3,4-dioxygenase family protein</fullName>
    </submittedName>
</protein>
<proteinExistence type="predicted"/>
<evidence type="ECO:0000256" key="2">
    <source>
        <dbReference type="ARBA" id="ARBA00002752"/>
    </source>
</evidence>
<gene>
    <name evidence="8" type="ORF">OESDEN_16666</name>
</gene>
<comment type="cofactor">
    <cofactor evidence="1">
        <name>Fe(2+)</name>
        <dbReference type="ChEBI" id="CHEBI:29033"/>
    </cofactor>
</comment>
<dbReference type="GO" id="GO:0005737">
    <property type="term" value="C:cytoplasm"/>
    <property type="evidence" value="ECO:0007669"/>
    <property type="project" value="TreeGrafter"/>
</dbReference>
<dbReference type="InterPro" id="IPR011051">
    <property type="entry name" value="RmlC_Cupin_sf"/>
</dbReference>
<dbReference type="GO" id="GO:0005506">
    <property type="term" value="F:iron ion binding"/>
    <property type="evidence" value="ECO:0007669"/>
    <property type="project" value="InterPro"/>
</dbReference>
<evidence type="ECO:0000256" key="3">
    <source>
        <dbReference type="ARBA" id="ARBA00022642"/>
    </source>
</evidence>
<dbReference type="EMBL" id="KN572527">
    <property type="protein sequence ID" value="KHJ83633.1"/>
    <property type="molecule type" value="Genomic_DNA"/>
</dbReference>
<dbReference type="GO" id="GO:0034354">
    <property type="term" value="P:'de novo' NAD+ biosynthetic process from L-tryptophan"/>
    <property type="evidence" value="ECO:0007669"/>
    <property type="project" value="TreeGrafter"/>
</dbReference>
<accession>A0A0B1SED6</accession>
<keyword evidence="3" id="KW-0662">Pyridine nucleotide biosynthesis</keyword>
<keyword evidence="6" id="KW-0560">Oxidoreductase</keyword>
<feature type="non-terminal residue" evidence="8">
    <location>
        <position position="1"/>
    </location>
</feature>
<evidence type="ECO:0000313" key="8">
    <source>
        <dbReference type="EMBL" id="KHJ83633.1"/>
    </source>
</evidence>
<evidence type="ECO:0000256" key="5">
    <source>
        <dbReference type="ARBA" id="ARBA00022964"/>
    </source>
</evidence>
<dbReference type="Proteomes" id="UP000053660">
    <property type="component" value="Unassembled WGS sequence"/>
</dbReference>
<keyword evidence="7" id="KW-0408">Iron</keyword>
<dbReference type="PANTHER" id="PTHR15497">
    <property type="entry name" value="3-HYDROXYANTHRANILATE 3,4-DIOXYGENASE"/>
    <property type="match status" value="1"/>
</dbReference>
<comment type="function">
    <text evidence="2">Catalyzes the oxidative ring opening of 3-hydroxyanthranilate to 2-amino-3-carboxymuconate semialdehyde, which spontaneously cyclizes to quinolinate.</text>
</comment>
<evidence type="ECO:0000256" key="4">
    <source>
        <dbReference type="ARBA" id="ARBA00022723"/>
    </source>
</evidence>